<sequence>QKEWVVLGHPFSTRLSHVYNPEAEQSFEFLLFLDCCWQLLSQFPSSFQFTETYLTSLWDSTHITIFDTFLFDCERDRTLAENVSYD</sequence>
<dbReference type="SUPFAM" id="SSF52799">
    <property type="entry name" value="(Phosphotyrosine protein) phosphatases II"/>
    <property type="match status" value="1"/>
</dbReference>
<feature type="non-terminal residue" evidence="3">
    <location>
        <position position="1"/>
    </location>
</feature>
<gene>
    <name evidence="3" type="ORF">TPAB3V08_LOCUS9687</name>
</gene>
<keyword evidence="4" id="KW-1185">Reference proteome</keyword>
<protein>
    <recommendedName>
        <fullName evidence="2">Myotubularin phosphatase domain-containing protein</fullName>
    </recommendedName>
</protein>
<dbReference type="PANTHER" id="PTHR10807">
    <property type="entry name" value="MYOTUBULARIN-RELATED"/>
    <property type="match status" value="1"/>
</dbReference>
<dbReference type="PANTHER" id="PTHR10807:SF110">
    <property type="entry name" value="FI17948P1"/>
    <property type="match status" value="1"/>
</dbReference>
<reference evidence="3" key="1">
    <citation type="submission" date="2021-03" db="EMBL/GenBank/DDBJ databases">
        <authorList>
            <person name="Tran Van P."/>
        </authorList>
    </citation>
    <scope>NUCLEOTIDE SEQUENCE</scope>
</reference>
<dbReference type="Pfam" id="PF06602">
    <property type="entry name" value="Myotub-related"/>
    <property type="match status" value="1"/>
</dbReference>
<evidence type="ECO:0000313" key="3">
    <source>
        <dbReference type="EMBL" id="CAG2062737.1"/>
    </source>
</evidence>
<accession>A0ABN7PBC3</accession>
<proteinExistence type="inferred from homology"/>
<comment type="similarity">
    <text evidence="1">Belongs to the protein-tyrosine phosphatase family. Non-receptor class myotubularin subfamily.</text>
</comment>
<name>A0ABN7PBC3_TIMPD</name>
<evidence type="ECO:0000259" key="2">
    <source>
        <dbReference type="PROSITE" id="PS51339"/>
    </source>
</evidence>
<evidence type="ECO:0000313" key="4">
    <source>
        <dbReference type="Proteomes" id="UP001153148"/>
    </source>
</evidence>
<dbReference type="InterPro" id="IPR010569">
    <property type="entry name" value="Myotubularin-like_Pase_dom"/>
</dbReference>
<comment type="caution">
    <text evidence="3">The sequence shown here is derived from an EMBL/GenBank/DDBJ whole genome shotgun (WGS) entry which is preliminary data.</text>
</comment>
<dbReference type="InterPro" id="IPR029021">
    <property type="entry name" value="Prot-tyrosine_phosphatase-like"/>
</dbReference>
<dbReference type="PROSITE" id="PS51339">
    <property type="entry name" value="PPASE_MYOTUBULARIN"/>
    <property type="match status" value="1"/>
</dbReference>
<dbReference type="InterPro" id="IPR030564">
    <property type="entry name" value="Myotubularin"/>
</dbReference>
<evidence type="ECO:0000256" key="1">
    <source>
        <dbReference type="ARBA" id="ARBA00007471"/>
    </source>
</evidence>
<feature type="domain" description="Myotubularin phosphatase" evidence="2">
    <location>
        <begin position="1"/>
        <end position="86"/>
    </location>
</feature>
<dbReference type="EMBL" id="CAJPIN010022005">
    <property type="protein sequence ID" value="CAG2062737.1"/>
    <property type="molecule type" value="Genomic_DNA"/>
</dbReference>
<dbReference type="Proteomes" id="UP001153148">
    <property type="component" value="Unassembled WGS sequence"/>
</dbReference>
<organism evidence="3 4">
    <name type="scientific">Timema podura</name>
    <name type="common">Walking stick</name>
    <dbReference type="NCBI Taxonomy" id="61482"/>
    <lineage>
        <taxon>Eukaryota</taxon>
        <taxon>Metazoa</taxon>
        <taxon>Ecdysozoa</taxon>
        <taxon>Arthropoda</taxon>
        <taxon>Hexapoda</taxon>
        <taxon>Insecta</taxon>
        <taxon>Pterygota</taxon>
        <taxon>Neoptera</taxon>
        <taxon>Polyneoptera</taxon>
        <taxon>Phasmatodea</taxon>
        <taxon>Timematodea</taxon>
        <taxon>Timematoidea</taxon>
        <taxon>Timematidae</taxon>
        <taxon>Timema</taxon>
    </lineage>
</organism>